<evidence type="ECO:0000313" key="2">
    <source>
        <dbReference type="EMBL" id="PHH82453.1"/>
    </source>
</evidence>
<reference evidence="2 3" key="1">
    <citation type="submission" date="2017-06" db="EMBL/GenBank/DDBJ databases">
        <title>Ant-infecting Ophiocordyceps genomes reveal a high diversity of potential behavioral manipulation genes and a possible major role for enterotoxins.</title>
        <authorList>
            <person name="De Bekker C."/>
            <person name="Evans H.C."/>
            <person name="Brachmann A."/>
            <person name="Hughes D.P."/>
        </authorList>
    </citation>
    <scope>NUCLEOTIDE SEQUENCE [LARGE SCALE GENOMIC DNA]</scope>
    <source>
        <strain evidence="2 3">1348a</strain>
    </source>
</reference>
<accession>A0A2C5ZRL1</accession>
<feature type="region of interest" description="Disordered" evidence="1">
    <location>
        <begin position="1"/>
        <end position="40"/>
    </location>
</feature>
<feature type="region of interest" description="Disordered" evidence="1">
    <location>
        <begin position="139"/>
        <end position="527"/>
    </location>
</feature>
<dbReference type="Proteomes" id="UP000224854">
    <property type="component" value="Unassembled WGS sequence"/>
</dbReference>
<dbReference type="AlphaFoldDB" id="A0A2C5ZRL1"/>
<protein>
    <submittedName>
        <fullName evidence="2">Uncharacterized protein</fullName>
    </submittedName>
</protein>
<feature type="compositionally biased region" description="Polar residues" evidence="1">
    <location>
        <begin position="9"/>
        <end position="20"/>
    </location>
</feature>
<dbReference type="EMBL" id="NJEU01000058">
    <property type="protein sequence ID" value="PHH82453.1"/>
    <property type="molecule type" value="Genomic_DNA"/>
</dbReference>
<keyword evidence="3" id="KW-1185">Reference proteome</keyword>
<feature type="compositionally biased region" description="Polar residues" evidence="1">
    <location>
        <begin position="191"/>
        <end position="206"/>
    </location>
</feature>
<organism evidence="2 3">
    <name type="scientific">Ophiocordyceps australis</name>
    <dbReference type="NCBI Taxonomy" id="1399860"/>
    <lineage>
        <taxon>Eukaryota</taxon>
        <taxon>Fungi</taxon>
        <taxon>Dikarya</taxon>
        <taxon>Ascomycota</taxon>
        <taxon>Pezizomycotina</taxon>
        <taxon>Sordariomycetes</taxon>
        <taxon>Hypocreomycetidae</taxon>
        <taxon>Hypocreales</taxon>
        <taxon>Ophiocordycipitaceae</taxon>
        <taxon>Ophiocordyceps</taxon>
    </lineage>
</organism>
<feature type="compositionally biased region" description="Low complexity" evidence="1">
    <location>
        <begin position="284"/>
        <end position="294"/>
    </location>
</feature>
<feature type="compositionally biased region" description="Polar residues" evidence="1">
    <location>
        <begin position="446"/>
        <end position="456"/>
    </location>
</feature>
<gene>
    <name evidence="2" type="ORF">CDD82_5951</name>
</gene>
<feature type="compositionally biased region" description="Low complexity" evidence="1">
    <location>
        <begin position="238"/>
        <end position="248"/>
    </location>
</feature>
<feature type="compositionally biased region" description="Polar residues" evidence="1">
    <location>
        <begin position="355"/>
        <end position="372"/>
    </location>
</feature>
<name>A0A2C5ZRL1_9HYPO</name>
<comment type="caution">
    <text evidence="2">The sequence shown here is derived from an EMBL/GenBank/DDBJ whole genome shotgun (WGS) entry which is preliminary data.</text>
</comment>
<dbReference type="OrthoDB" id="5423493at2759"/>
<feature type="compositionally biased region" description="Polar residues" evidence="1">
    <location>
        <begin position="165"/>
        <end position="177"/>
    </location>
</feature>
<sequence length="560" mass="61788">MPRAKRQRPVQSQESLSNTDQVDEERGRSKNPRSLRNTLVTANFSLEDKDAIRRAKQRRDAALDRLANEDATTATSEAPSVDALRMSIEVGSRAAATPMTRRDITGIDLADDMFGDLDDSFGDGDIPIGNHSVDSSVLTLSHAKPRSRQSSFLGRTDGPIRPSSRGPTTPGVSSSFNIGLFRRRVREPSILGTSRKPSPQRGSLMQDSRMEIDGERSESEDESTPLNNRRRARKESPASELSLALSSSYARQNYAPRGGQGDAQVEPTVNSHASSDILPDAQSDSELSELNSSSPPRLGLQQRPVTPENVAEITAPPASTDSEGEMDMWPDITKMDKRHKQPLATTIHHGDHLSDVSSPPSLTHSPNRVSARTSRRRCKDKERHAQSADTTTADLLSLMPKRHHKRARDEDEDSQEALDATGLDNDQDELSWLTSRATRRRKDSQPRNPAASSRPNSCKRASVPAKQSLQSLKTYARRSSDKENQSGDESGDQGEGDGSFAPLADDTFETGSGEHSEEARSKPWLASQELERAKKYFEEVDKFNLRFSVDDWPSSPENAR</sequence>
<evidence type="ECO:0000313" key="3">
    <source>
        <dbReference type="Proteomes" id="UP000224854"/>
    </source>
</evidence>
<evidence type="ECO:0000256" key="1">
    <source>
        <dbReference type="SAM" id="MobiDB-lite"/>
    </source>
</evidence>
<feature type="compositionally biased region" description="Basic and acidic residues" evidence="1">
    <location>
        <begin position="512"/>
        <end position="521"/>
    </location>
</feature>
<feature type="compositionally biased region" description="Basic and acidic residues" evidence="1">
    <location>
        <begin position="208"/>
        <end position="217"/>
    </location>
</feature>
<proteinExistence type="predicted"/>